<dbReference type="AlphaFoldDB" id="A0AAQ3XAL6"/>
<keyword evidence="3" id="KW-1185">Reference proteome</keyword>
<gene>
    <name evidence="2" type="ORF">U9M48_037937</name>
</gene>
<organism evidence="2 3">
    <name type="scientific">Paspalum notatum var. saurae</name>
    <dbReference type="NCBI Taxonomy" id="547442"/>
    <lineage>
        <taxon>Eukaryota</taxon>
        <taxon>Viridiplantae</taxon>
        <taxon>Streptophyta</taxon>
        <taxon>Embryophyta</taxon>
        <taxon>Tracheophyta</taxon>
        <taxon>Spermatophyta</taxon>
        <taxon>Magnoliopsida</taxon>
        <taxon>Liliopsida</taxon>
        <taxon>Poales</taxon>
        <taxon>Poaceae</taxon>
        <taxon>PACMAD clade</taxon>
        <taxon>Panicoideae</taxon>
        <taxon>Andropogonodae</taxon>
        <taxon>Paspaleae</taxon>
        <taxon>Paspalinae</taxon>
        <taxon>Paspalum</taxon>
    </lineage>
</organism>
<reference evidence="2 3" key="1">
    <citation type="submission" date="2024-02" db="EMBL/GenBank/DDBJ databases">
        <title>High-quality chromosome-scale genome assembly of Pensacola bahiagrass (Paspalum notatum Flugge var. saurae).</title>
        <authorList>
            <person name="Vega J.M."/>
            <person name="Podio M."/>
            <person name="Orjuela J."/>
            <person name="Siena L.A."/>
            <person name="Pessino S.C."/>
            <person name="Combes M.C."/>
            <person name="Mariac C."/>
            <person name="Albertini E."/>
            <person name="Pupilli F."/>
            <person name="Ortiz J.P.A."/>
            <person name="Leblanc O."/>
        </authorList>
    </citation>
    <scope>NUCLEOTIDE SEQUENCE [LARGE SCALE GENOMIC DNA]</scope>
    <source>
        <strain evidence="2">R1</strain>
        <tissue evidence="2">Leaf</tissue>
    </source>
</reference>
<evidence type="ECO:0000313" key="2">
    <source>
        <dbReference type="EMBL" id="WVZ91813.1"/>
    </source>
</evidence>
<evidence type="ECO:0000313" key="3">
    <source>
        <dbReference type="Proteomes" id="UP001341281"/>
    </source>
</evidence>
<dbReference type="Proteomes" id="UP001341281">
    <property type="component" value="Chromosome 09"/>
</dbReference>
<evidence type="ECO:0000256" key="1">
    <source>
        <dbReference type="SAM" id="MobiDB-lite"/>
    </source>
</evidence>
<sequence length="270" mass="29865">MVEYMPAAFSRYSTTLSIATTGCRMLQFMNPRKSADPYTIPTRASKPVVGSSINIMEGLATSSTAIVSLLRCSADRPVAPGMPTMAFFKSVCDRSLYIQFMNSNANMLRMLKTSEYPNKMLTQIQYQRHSVSNPLILRIASPTEKCRDHQSHNSNLYGLEYMDRESRKRTSSGRGIGQARINGGLAISSSPVPPLALPDEDDWPDPEAVTRLRLQSQLASAASCDEELRRLAGYHAVSVEDLRAWDGSRVGQRSYVDTEEHTGPAGHISK</sequence>
<accession>A0AAQ3XAL6</accession>
<protein>
    <submittedName>
        <fullName evidence="2">Uncharacterized protein</fullName>
    </submittedName>
</protein>
<name>A0AAQ3XAL6_PASNO</name>
<dbReference type="EMBL" id="CP144753">
    <property type="protein sequence ID" value="WVZ91813.1"/>
    <property type="molecule type" value="Genomic_DNA"/>
</dbReference>
<proteinExistence type="predicted"/>
<feature type="region of interest" description="Disordered" evidence="1">
    <location>
        <begin position="162"/>
        <end position="204"/>
    </location>
</feature>